<dbReference type="OrthoDB" id="1956087at2"/>
<dbReference type="RefSeq" id="WP_093989325.1">
    <property type="nucleotide sequence ID" value="NZ_FYDD01000004.1"/>
</dbReference>
<name>A0A8J6TPY5_9FIRM</name>
<gene>
    <name evidence="3" type="ORF">H8702_05990</name>
</gene>
<dbReference type="EMBL" id="JACRTL010000002">
    <property type="protein sequence ID" value="MBC8610674.1"/>
    <property type="molecule type" value="Genomic_DNA"/>
</dbReference>
<evidence type="ECO:0000313" key="4">
    <source>
        <dbReference type="Proteomes" id="UP000632659"/>
    </source>
</evidence>
<organism evidence="3 4">
    <name type="scientific">Massiliimalia timonensis</name>
    <dbReference type="NCBI Taxonomy" id="1987501"/>
    <lineage>
        <taxon>Bacteria</taxon>
        <taxon>Bacillati</taxon>
        <taxon>Bacillota</taxon>
        <taxon>Clostridia</taxon>
        <taxon>Eubacteriales</taxon>
        <taxon>Oscillospiraceae</taxon>
        <taxon>Massiliimalia</taxon>
    </lineage>
</organism>
<dbReference type="Pfam" id="PF19701">
    <property type="entry name" value="DUF6199"/>
    <property type="match status" value="1"/>
</dbReference>
<comment type="caution">
    <text evidence="3">The sequence shown here is derived from an EMBL/GenBank/DDBJ whole genome shotgun (WGS) entry which is preliminary data.</text>
</comment>
<keyword evidence="1" id="KW-0812">Transmembrane</keyword>
<evidence type="ECO:0000256" key="1">
    <source>
        <dbReference type="SAM" id="Phobius"/>
    </source>
</evidence>
<accession>A0A8J6TPY5</accession>
<feature type="transmembrane region" description="Helical" evidence="1">
    <location>
        <begin position="50"/>
        <end position="69"/>
    </location>
</feature>
<dbReference type="Proteomes" id="UP000632659">
    <property type="component" value="Unassembled WGS sequence"/>
</dbReference>
<sequence length="70" mass="7915">MGWTIFLAVILILVGLFVTIKPDLWWQLTESWKSYSAGDPSDLYLKTTRIGGIIFIVLGVIAIFLPFILE</sequence>
<reference evidence="3" key="1">
    <citation type="submission" date="2020-08" db="EMBL/GenBank/DDBJ databases">
        <title>Genome public.</title>
        <authorList>
            <person name="Liu C."/>
            <person name="Sun Q."/>
        </authorList>
    </citation>
    <scope>NUCLEOTIDE SEQUENCE</scope>
    <source>
        <strain evidence="3">NSJ-15</strain>
    </source>
</reference>
<protein>
    <recommendedName>
        <fullName evidence="2">DUF6199 domain-containing protein</fullName>
    </recommendedName>
</protein>
<keyword evidence="4" id="KW-1185">Reference proteome</keyword>
<evidence type="ECO:0000313" key="3">
    <source>
        <dbReference type="EMBL" id="MBC8610674.1"/>
    </source>
</evidence>
<evidence type="ECO:0000259" key="2">
    <source>
        <dbReference type="Pfam" id="PF19701"/>
    </source>
</evidence>
<proteinExistence type="predicted"/>
<keyword evidence="1" id="KW-1133">Transmembrane helix</keyword>
<keyword evidence="1" id="KW-0472">Membrane</keyword>
<dbReference type="InterPro" id="IPR045679">
    <property type="entry name" value="DUF6199"/>
</dbReference>
<dbReference type="AlphaFoldDB" id="A0A8J6TPY5"/>
<feature type="domain" description="DUF6199" evidence="2">
    <location>
        <begin position="7"/>
        <end position="65"/>
    </location>
</feature>